<keyword evidence="2" id="KW-1185">Reference proteome</keyword>
<organism evidence="1 2">
    <name type="scientific">Pluteus cervinus</name>
    <dbReference type="NCBI Taxonomy" id="181527"/>
    <lineage>
        <taxon>Eukaryota</taxon>
        <taxon>Fungi</taxon>
        <taxon>Dikarya</taxon>
        <taxon>Basidiomycota</taxon>
        <taxon>Agaricomycotina</taxon>
        <taxon>Agaricomycetes</taxon>
        <taxon>Agaricomycetidae</taxon>
        <taxon>Agaricales</taxon>
        <taxon>Pluteineae</taxon>
        <taxon>Pluteaceae</taxon>
        <taxon>Pluteus</taxon>
    </lineage>
</organism>
<protein>
    <submittedName>
        <fullName evidence="1">Uncharacterized protein</fullName>
    </submittedName>
</protein>
<evidence type="ECO:0000313" key="2">
    <source>
        <dbReference type="Proteomes" id="UP000308600"/>
    </source>
</evidence>
<dbReference type="Proteomes" id="UP000308600">
    <property type="component" value="Unassembled WGS sequence"/>
</dbReference>
<evidence type="ECO:0000313" key="1">
    <source>
        <dbReference type="EMBL" id="TFK77402.1"/>
    </source>
</evidence>
<gene>
    <name evidence="1" type="ORF">BDN72DRAFT_808180</name>
</gene>
<proteinExistence type="predicted"/>
<name>A0ACD3BIF5_9AGAR</name>
<dbReference type="EMBL" id="ML208259">
    <property type="protein sequence ID" value="TFK77402.1"/>
    <property type="molecule type" value="Genomic_DNA"/>
</dbReference>
<reference evidence="1 2" key="1">
    <citation type="journal article" date="2019" name="Nat. Ecol. Evol.">
        <title>Megaphylogeny resolves global patterns of mushroom evolution.</title>
        <authorList>
            <person name="Varga T."/>
            <person name="Krizsan K."/>
            <person name="Foldi C."/>
            <person name="Dima B."/>
            <person name="Sanchez-Garcia M."/>
            <person name="Sanchez-Ramirez S."/>
            <person name="Szollosi G.J."/>
            <person name="Szarkandi J.G."/>
            <person name="Papp V."/>
            <person name="Albert L."/>
            <person name="Andreopoulos W."/>
            <person name="Angelini C."/>
            <person name="Antonin V."/>
            <person name="Barry K.W."/>
            <person name="Bougher N.L."/>
            <person name="Buchanan P."/>
            <person name="Buyck B."/>
            <person name="Bense V."/>
            <person name="Catcheside P."/>
            <person name="Chovatia M."/>
            <person name="Cooper J."/>
            <person name="Damon W."/>
            <person name="Desjardin D."/>
            <person name="Finy P."/>
            <person name="Geml J."/>
            <person name="Haridas S."/>
            <person name="Hughes K."/>
            <person name="Justo A."/>
            <person name="Karasinski D."/>
            <person name="Kautmanova I."/>
            <person name="Kiss B."/>
            <person name="Kocsube S."/>
            <person name="Kotiranta H."/>
            <person name="LaButti K.M."/>
            <person name="Lechner B.E."/>
            <person name="Liimatainen K."/>
            <person name="Lipzen A."/>
            <person name="Lukacs Z."/>
            <person name="Mihaltcheva S."/>
            <person name="Morgado L.N."/>
            <person name="Niskanen T."/>
            <person name="Noordeloos M.E."/>
            <person name="Ohm R.A."/>
            <person name="Ortiz-Santana B."/>
            <person name="Ovrebo C."/>
            <person name="Racz N."/>
            <person name="Riley R."/>
            <person name="Savchenko A."/>
            <person name="Shiryaev A."/>
            <person name="Soop K."/>
            <person name="Spirin V."/>
            <person name="Szebenyi C."/>
            <person name="Tomsovsky M."/>
            <person name="Tulloss R.E."/>
            <person name="Uehling J."/>
            <person name="Grigoriev I.V."/>
            <person name="Vagvolgyi C."/>
            <person name="Papp T."/>
            <person name="Martin F.M."/>
            <person name="Miettinen O."/>
            <person name="Hibbett D.S."/>
            <person name="Nagy L.G."/>
        </authorList>
    </citation>
    <scope>NUCLEOTIDE SEQUENCE [LARGE SCALE GENOMIC DNA]</scope>
    <source>
        <strain evidence="1 2">NL-1719</strain>
    </source>
</reference>
<accession>A0ACD3BIF5</accession>
<sequence length="131" mass="14381">MFALAPWVKHYRHNGSPSLVRLVQYSQLRGYQIYLQSIIVPRRGHRIVRPFALCTARSIWVKVVGPGPVVTAIQPALRTAEGKEGFGVGMPLHGRPAQLGPSFVFLASSDSNNDRQSFTPTVSPVPFASVN</sequence>